<keyword evidence="2" id="KW-1185">Reference proteome</keyword>
<organism evidence="2 3">
    <name type="scientific">Angiostrongylus cantonensis</name>
    <name type="common">Rat lungworm</name>
    <dbReference type="NCBI Taxonomy" id="6313"/>
    <lineage>
        <taxon>Eukaryota</taxon>
        <taxon>Metazoa</taxon>
        <taxon>Ecdysozoa</taxon>
        <taxon>Nematoda</taxon>
        <taxon>Chromadorea</taxon>
        <taxon>Rhabditida</taxon>
        <taxon>Rhabditina</taxon>
        <taxon>Rhabditomorpha</taxon>
        <taxon>Strongyloidea</taxon>
        <taxon>Metastrongylidae</taxon>
        <taxon>Angiostrongylus</taxon>
    </lineage>
</organism>
<sequence length="165" mass="17757">MSSSNFSTSGQLPVPLIIPVTQAAVPTTSGSSFNIFRMIINDGQRAKLKQPIVDLESEDLSEAQEAVAKSPVAKRRKEESKTDEVSNMASTDHSDHAAKSSQSANELSLITRSEVGDVIDLTSESVSPCSTIVEASDYEDDVVWLNDLTVLDEEVSILEDAVVSK</sequence>
<name>A0A0K0CYY0_ANGCA</name>
<dbReference type="AlphaFoldDB" id="A0A0K0CYY0"/>
<reference evidence="2" key="1">
    <citation type="submission" date="2012-09" db="EMBL/GenBank/DDBJ databases">
        <authorList>
            <person name="Martin A.A."/>
        </authorList>
    </citation>
    <scope>NUCLEOTIDE SEQUENCE</scope>
</reference>
<proteinExistence type="predicted"/>
<evidence type="ECO:0000256" key="1">
    <source>
        <dbReference type="SAM" id="MobiDB-lite"/>
    </source>
</evidence>
<protein>
    <submittedName>
        <fullName evidence="3">Uncharacterized protein</fullName>
    </submittedName>
</protein>
<feature type="region of interest" description="Disordered" evidence="1">
    <location>
        <begin position="59"/>
        <end position="106"/>
    </location>
</feature>
<evidence type="ECO:0000313" key="2">
    <source>
        <dbReference type="Proteomes" id="UP000035642"/>
    </source>
</evidence>
<accession>A0A0K0CYY0</accession>
<dbReference type="WBParaSite" id="ACAC_0000289401-mRNA-1">
    <property type="protein sequence ID" value="ACAC_0000289401-mRNA-1"/>
    <property type="gene ID" value="ACAC_0000289401"/>
</dbReference>
<reference evidence="3" key="2">
    <citation type="submission" date="2017-02" db="UniProtKB">
        <authorList>
            <consortium name="WormBaseParasite"/>
        </authorList>
    </citation>
    <scope>IDENTIFICATION</scope>
</reference>
<dbReference type="Proteomes" id="UP000035642">
    <property type="component" value="Unassembled WGS sequence"/>
</dbReference>
<evidence type="ECO:0000313" key="3">
    <source>
        <dbReference type="WBParaSite" id="ACAC_0000289401-mRNA-1"/>
    </source>
</evidence>